<proteinExistence type="predicted"/>
<evidence type="ECO:0000313" key="2">
    <source>
        <dbReference type="Proteomes" id="UP000784294"/>
    </source>
</evidence>
<accession>A0A3S5AZC0</accession>
<name>A0A3S5AZC0_9PLAT</name>
<dbReference type="Proteomes" id="UP000784294">
    <property type="component" value="Unassembled WGS sequence"/>
</dbReference>
<gene>
    <name evidence="1" type="ORF">PXEA_LOCUS34827</name>
</gene>
<organism evidence="1 2">
    <name type="scientific">Protopolystoma xenopodis</name>
    <dbReference type="NCBI Taxonomy" id="117903"/>
    <lineage>
        <taxon>Eukaryota</taxon>
        <taxon>Metazoa</taxon>
        <taxon>Spiralia</taxon>
        <taxon>Lophotrochozoa</taxon>
        <taxon>Platyhelminthes</taxon>
        <taxon>Monogenea</taxon>
        <taxon>Polyopisthocotylea</taxon>
        <taxon>Polystomatidea</taxon>
        <taxon>Polystomatidae</taxon>
        <taxon>Protopolystoma</taxon>
    </lineage>
</organism>
<dbReference type="EMBL" id="CAAALY010269109">
    <property type="protein sequence ID" value="VEL41387.1"/>
    <property type="molecule type" value="Genomic_DNA"/>
</dbReference>
<protein>
    <submittedName>
        <fullName evidence="1">Uncharacterized protein</fullName>
    </submittedName>
</protein>
<comment type="caution">
    <text evidence="1">The sequence shown here is derived from an EMBL/GenBank/DDBJ whole genome shotgun (WGS) entry which is preliminary data.</text>
</comment>
<dbReference type="OrthoDB" id="62528at2759"/>
<keyword evidence="2" id="KW-1185">Reference proteome</keyword>
<evidence type="ECO:0000313" key="1">
    <source>
        <dbReference type="EMBL" id="VEL41387.1"/>
    </source>
</evidence>
<sequence>MNASEEWVSDEARAANEVRLIMILDEAGWATDQFGLITNFFLCLMQAELDCFQNRARFLTDYYR</sequence>
<reference evidence="1" key="1">
    <citation type="submission" date="2018-11" db="EMBL/GenBank/DDBJ databases">
        <authorList>
            <consortium name="Pathogen Informatics"/>
        </authorList>
    </citation>
    <scope>NUCLEOTIDE SEQUENCE</scope>
</reference>
<dbReference type="AlphaFoldDB" id="A0A3S5AZC0"/>